<evidence type="ECO:0000313" key="8">
    <source>
        <dbReference type="Proteomes" id="UP000659767"/>
    </source>
</evidence>
<dbReference type="Pfam" id="PF00501">
    <property type="entry name" value="AMP-binding"/>
    <property type="match status" value="1"/>
</dbReference>
<dbReference type="SUPFAM" id="SSF52777">
    <property type="entry name" value="CoA-dependent acyltransferases"/>
    <property type="match status" value="4"/>
</dbReference>
<dbReference type="InterPro" id="IPR025110">
    <property type="entry name" value="AMP-bd_C"/>
</dbReference>
<evidence type="ECO:0000259" key="6">
    <source>
        <dbReference type="PROSITE" id="PS50075"/>
    </source>
</evidence>
<name>A0ABQ2SUH9_STRBA</name>
<dbReference type="Pfam" id="PF00668">
    <property type="entry name" value="Condensation"/>
    <property type="match status" value="2"/>
</dbReference>
<dbReference type="InterPro" id="IPR023213">
    <property type="entry name" value="CAT-like_dom_sf"/>
</dbReference>
<dbReference type="Gene3D" id="3.30.300.30">
    <property type="match status" value="1"/>
</dbReference>
<dbReference type="PROSITE" id="PS50075">
    <property type="entry name" value="CARRIER"/>
    <property type="match status" value="1"/>
</dbReference>
<dbReference type="NCBIfam" id="TIGR01733">
    <property type="entry name" value="AA-adenyl-dom"/>
    <property type="match status" value="1"/>
</dbReference>
<dbReference type="Gene3D" id="3.40.50.980">
    <property type="match status" value="2"/>
</dbReference>
<dbReference type="CDD" id="cd05930">
    <property type="entry name" value="A_NRPS"/>
    <property type="match status" value="1"/>
</dbReference>
<dbReference type="InterPro" id="IPR020845">
    <property type="entry name" value="AMP-binding_CS"/>
</dbReference>
<proteinExistence type="predicted"/>
<dbReference type="SUPFAM" id="SSF56801">
    <property type="entry name" value="Acetyl-CoA synthetase-like"/>
    <property type="match status" value="1"/>
</dbReference>
<keyword evidence="5" id="KW-0045">Antibiotic biosynthesis</keyword>
<dbReference type="PROSITE" id="PS00455">
    <property type="entry name" value="AMP_BINDING"/>
    <property type="match status" value="1"/>
</dbReference>
<feature type="domain" description="Carrier" evidence="6">
    <location>
        <begin position="978"/>
        <end position="1052"/>
    </location>
</feature>
<dbReference type="InterPro" id="IPR001242">
    <property type="entry name" value="Condensation_dom"/>
</dbReference>
<dbReference type="Gene3D" id="1.10.1200.10">
    <property type="entry name" value="ACP-like"/>
    <property type="match status" value="1"/>
</dbReference>
<dbReference type="Gene3D" id="2.30.38.10">
    <property type="entry name" value="Luciferase, Domain 3"/>
    <property type="match status" value="1"/>
</dbReference>
<keyword evidence="2" id="KW-0596">Phosphopantetheine</keyword>
<evidence type="ECO:0000256" key="5">
    <source>
        <dbReference type="ARBA" id="ARBA00023194"/>
    </source>
</evidence>
<dbReference type="InterPro" id="IPR009081">
    <property type="entry name" value="PP-bd_ACP"/>
</dbReference>
<dbReference type="SMART" id="SM00823">
    <property type="entry name" value="PKS_PP"/>
    <property type="match status" value="1"/>
</dbReference>
<dbReference type="NCBIfam" id="TIGR01720">
    <property type="entry name" value="NRPS-para261"/>
    <property type="match status" value="1"/>
</dbReference>
<dbReference type="InterPro" id="IPR036736">
    <property type="entry name" value="ACP-like_sf"/>
</dbReference>
<dbReference type="SUPFAM" id="SSF47336">
    <property type="entry name" value="ACP-like"/>
    <property type="match status" value="1"/>
</dbReference>
<dbReference type="InterPro" id="IPR020806">
    <property type="entry name" value="PKS_PP-bd"/>
</dbReference>
<sequence>MTVNRPARKIEDILPLSPLQEGLLFHSLFDETAADIYTAQLVVELEGVVDPAAMRAATAALLRRHVGLRAAFRQRKTGEWAQLISREAEPPWRELDLGGLGEAERASALTRLLEEDRWARFDLGRPPLIRFTLVKVAPESFRFVVTNHHAVLDGWSLPILMRDLLALYAGGGAAALPAPPPYQSYVQWLEGQDRTAGLSAWATAFEGFTEPTLLAPGAPAGRVAKAPEVIEFALDEAATTALSDRARELGVTLNTVVQGAWGLLLGKLTGRTDVAFGSTVSGRPAEVPGSGDMVGLFINTLPRRATLRPAESYAAFLTRLQAEQAPLLPHQHLGLAAVQREIGLGTELFDTLVVFENYPLDASQSTALAESAGLRVAGLTRHDSTHYPLTLDAIPRETLRFRLGRQADLVPSETARAVVDRLLAVLAAITADPHAPVGSLDVLTAAERTSLLYTWNDTAAPVPDTTFPEVFEERVRRSPELTGLVFRDESLSYAELNARANRLARHLIAHGAGPEQRVCLALPRTTEIVVALLATMKAGAAYVPVDPDLPADRLAYLFTDADPVLVLHSGGGAKPDGVALLDLSAPETAAELARLADTDLTDADRRAPLRGDHLAYVIYTSGSTGRPKGVLIDHRGLIHLYESNRTQLIDPEAAAHGRRLRSALTAVLSFDTSWEALLFLTAGHEMHLIDDDTRMDPEALVDYVAERRIDMLDITPTYARQLTAAGLLSDPRHRPGVLMLGGEGASEALWTEINATPDTTGYNFYGPTECTVDTLSCRTADYARPAVGRPLRNVRAYVLDAALQPVPVGVPGELYLGGPQLARGYLGRPALTAERFVADPFGPPGGRLYRTGDVVCRLPEGDLEYHGRADDQVKIRGFRIEPGEVEAAVATHPEVAEAVVIARDEGAVGTRLVAYVVPTAGARLDTALLRKRLAAELPDYMVPAAITVLEELPLTANGKLDRRALPAPDYGPVTIGRGPRSPREEVLCGLFAEVLRLPRVGIDDNFFELGGDSILSIQLVSRTRRAGFSLSVRQVFENRTVAELAEVVDEAGEKPAEPGDDGVGLVPLTPIAHELLAAGGAWQQYNQALAIQVPATLAPDHAVAALQTVLDHHDALRLRLRDDDRDRPVQEIAAAGSVRADHCLVRVDAAGLDDDAVRRLMAERGLAAREQLAPSEGRMVRLVWLDRGRDRPGMLLWVLHHLVVDGVSWRVLLPDFAEAFEAVAAGRRPALQPVGTSFRRWAQRLVDLAGEPARQAETAYWTRTLQGAEPPLGERRSDPALDTYATAGRLSLTLSARTTEAVLSTLPARYRAGVDDVLLTAFAMAVTRWRGTGGSVLVMREGHGRAEGLVAGADLSRTVGWFTSVHPVRLDLGGTDREDAWAGGPAAGDLLKRVKETLREIPDGGIGHGLLRHLNPATAVELAALPVPQYGFNYMGRLATPAATDFAVVPGTVGAVRSAEDMPLAHPVELGARTVDGPDGPTLVANWTWAAGLLPQDRLEELAHGWFRALDALAAHAERSDAGGFTPSDLSLISLNQGELDSLQAEWRAL</sequence>
<protein>
    <recommendedName>
        <fullName evidence="6">Carrier domain-containing protein</fullName>
    </recommendedName>
</protein>
<reference evidence="8" key="1">
    <citation type="journal article" date="2019" name="Int. J. Syst. Evol. Microbiol.">
        <title>The Global Catalogue of Microorganisms (GCM) 10K type strain sequencing project: providing services to taxonomists for standard genome sequencing and annotation.</title>
        <authorList>
            <consortium name="The Broad Institute Genomics Platform"/>
            <consortium name="The Broad Institute Genome Sequencing Center for Infectious Disease"/>
            <person name="Wu L."/>
            <person name="Ma J."/>
        </authorList>
    </citation>
    <scope>NUCLEOTIDE SEQUENCE [LARGE SCALE GENOMIC DNA]</scope>
    <source>
        <strain evidence="8">JCM 4350</strain>
    </source>
</reference>
<evidence type="ECO:0000256" key="3">
    <source>
        <dbReference type="ARBA" id="ARBA00022553"/>
    </source>
</evidence>
<dbReference type="InterPro" id="IPR010060">
    <property type="entry name" value="NRPS_synth"/>
</dbReference>
<gene>
    <name evidence="7" type="ORF">GCM10010253_12660</name>
</gene>
<dbReference type="PANTHER" id="PTHR45527">
    <property type="entry name" value="NONRIBOSOMAL PEPTIDE SYNTHETASE"/>
    <property type="match status" value="1"/>
</dbReference>
<dbReference type="Pfam" id="PF13193">
    <property type="entry name" value="AMP-binding_C"/>
    <property type="match status" value="1"/>
</dbReference>
<evidence type="ECO:0000256" key="4">
    <source>
        <dbReference type="ARBA" id="ARBA00022737"/>
    </source>
</evidence>
<keyword evidence="3" id="KW-0597">Phosphoprotein</keyword>
<evidence type="ECO:0000256" key="2">
    <source>
        <dbReference type="ARBA" id="ARBA00022450"/>
    </source>
</evidence>
<dbReference type="Gene3D" id="3.30.559.30">
    <property type="entry name" value="Nonribosomal peptide synthetase, condensation domain"/>
    <property type="match status" value="2"/>
</dbReference>
<evidence type="ECO:0000313" key="7">
    <source>
        <dbReference type="EMBL" id="GGS40422.1"/>
    </source>
</evidence>
<dbReference type="PANTHER" id="PTHR45527:SF1">
    <property type="entry name" value="FATTY ACID SYNTHASE"/>
    <property type="match status" value="1"/>
</dbReference>
<evidence type="ECO:0000256" key="1">
    <source>
        <dbReference type="ARBA" id="ARBA00001957"/>
    </source>
</evidence>
<dbReference type="InterPro" id="IPR045851">
    <property type="entry name" value="AMP-bd_C_sf"/>
</dbReference>
<dbReference type="RefSeq" id="WP_199887690.1">
    <property type="nucleotide sequence ID" value="NZ_BMSZ01000003.1"/>
</dbReference>
<keyword evidence="4" id="KW-0677">Repeat</keyword>
<dbReference type="Gene3D" id="3.30.559.10">
    <property type="entry name" value="Chloramphenicol acetyltransferase-like domain"/>
    <property type="match status" value="2"/>
</dbReference>
<dbReference type="InterPro" id="IPR010071">
    <property type="entry name" value="AA_adenyl_dom"/>
</dbReference>
<dbReference type="InterPro" id="IPR000873">
    <property type="entry name" value="AMP-dep_synth/lig_dom"/>
</dbReference>
<accession>A0ABQ2SUH9</accession>
<dbReference type="CDD" id="cd19543">
    <property type="entry name" value="DCL_NRPS"/>
    <property type="match status" value="1"/>
</dbReference>
<dbReference type="Pfam" id="PF00550">
    <property type="entry name" value="PP-binding"/>
    <property type="match status" value="1"/>
</dbReference>
<dbReference type="Proteomes" id="UP000659767">
    <property type="component" value="Unassembled WGS sequence"/>
</dbReference>
<comment type="cofactor">
    <cofactor evidence="1">
        <name>pantetheine 4'-phosphate</name>
        <dbReference type="ChEBI" id="CHEBI:47942"/>
    </cofactor>
</comment>
<dbReference type="EMBL" id="BMSZ01000003">
    <property type="protein sequence ID" value="GGS40422.1"/>
    <property type="molecule type" value="Genomic_DNA"/>
</dbReference>
<comment type="caution">
    <text evidence="7">The sequence shown here is derived from an EMBL/GenBank/DDBJ whole genome shotgun (WGS) entry which is preliminary data.</text>
</comment>
<keyword evidence="8" id="KW-1185">Reference proteome</keyword>
<organism evidence="7 8">
    <name type="scientific">Streptomyces badius</name>
    <dbReference type="NCBI Taxonomy" id="1941"/>
    <lineage>
        <taxon>Bacteria</taxon>
        <taxon>Bacillati</taxon>
        <taxon>Actinomycetota</taxon>
        <taxon>Actinomycetes</taxon>
        <taxon>Kitasatosporales</taxon>
        <taxon>Streptomycetaceae</taxon>
        <taxon>Streptomyces</taxon>
    </lineage>
</organism>